<dbReference type="GO" id="GO:0035091">
    <property type="term" value="F:phosphatidylinositol binding"/>
    <property type="evidence" value="ECO:0007669"/>
    <property type="project" value="TreeGrafter"/>
</dbReference>
<feature type="domain" description="Phosphatidylinositol transfer protein N-terminal" evidence="2">
    <location>
        <begin position="3"/>
        <end position="200"/>
    </location>
</feature>
<dbReference type="InterPro" id="IPR023393">
    <property type="entry name" value="START-like_dom_sf"/>
</dbReference>
<keyword evidence="4" id="KW-1185">Reference proteome</keyword>
<dbReference type="GO" id="GO:0071944">
    <property type="term" value="C:cell periphery"/>
    <property type="evidence" value="ECO:0007669"/>
    <property type="project" value="UniProtKB-ARBA"/>
</dbReference>
<dbReference type="PRINTS" id="PR00391">
    <property type="entry name" value="PITRANSFER"/>
</dbReference>
<dbReference type="FunFam" id="3.30.530.20:FF:000028">
    <property type="entry name" value="Phosphatidylinositol transfer protein 5"/>
    <property type="match status" value="1"/>
</dbReference>
<proteinExistence type="predicted"/>
<name>A0AA88XPF5_PINIB</name>
<dbReference type="SUPFAM" id="SSF55961">
    <property type="entry name" value="Bet v1-like"/>
    <property type="match status" value="1"/>
</dbReference>
<dbReference type="GO" id="GO:0008525">
    <property type="term" value="F:phosphatidylcholine transporter activity"/>
    <property type="evidence" value="ECO:0007669"/>
    <property type="project" value="TreeGrafter"/>
</dbReference>
<dbReference type="Gene3D" id="3.30.530.20">
    <property type="match status" value="1"/>
</dbReference>
<gene>
    <name evidence="3" type="ORF">FSP39_023166</name>
</gene>
<protein>
    <recommendedName>
        <fullName evidence="2">Phosphatidylinositol transfer protein N-terminal domain-containing protein</fullName>
    </recommendedName>
</protein>
<dbReference type="AlphaFoldDB" id="A0AA88XPF5"/>
<dbReference type="InterPro" id="IPR055261">
    <property type="entry name" value="PI_transfer_N"/>
</dbReference>
<dbReference type="GO" id="GO:0008526">
    <property type="term" value="F:phosphatidylinositol transfer activity"/>
    <property type="evidence" value="ECO:0007669"/>
    <property type="project" value="TreeGrafter"/>
</dbReference>
<evidence type="ECO:0000313" key="3">
    <source>
        <dbReference type="EMBL" id="KAK3085035.1"/>
    </source>
</evidence>
<dbReference type="GO" id="GO:0005737">
    <property type="term" value="C:cytoplasm"/>
    <property type="evidence" value="ECO:0007669"/>
    <property type="project" value="TreeGrafter"/>
</dbReference>
<sequence length="228" mass="26639">MGGKYTTGQYTHKIYHLASRVPGFIRLVAPKGSLEIHEKAWNAYPYCRTIVTNPDYMKEGFFIKIETLHVADNGESENVHNLNSEDLGIRKIERIDIANDSVRSSDYKEEWDPSKVKSEKTGRGPLTGADWNKRVDPVMCCYKLVSVKFKWFGLQNRVEKFIQQQERRIFLNFHRQLVCWMDKWYGLSMQDIREIEDRTKRELDEARATGEVRGTKAEEEKETKGAKK</sequence>
<dbReference type="Pfam" id="PF02121">
    <property type="entry name" value="IP_trans"/>
    <property type="match status" value="1"/>
</dbReference>
<comment type="caution">
    <text evidence="3">The sequence shown here is derived from an EMBL/GenBank/DDBJ whole genome shotgun (WGS) entry which is preliminary data.</text>
</comment>
<dbReference type="PANTHER" id="PTHR10658:SF11">
    <property type="entry name" value="VIBRATOR, ISOFORM B"/>
    <property type="match status" value="1"/>
</dbReference>
<organism evidence="3 4">
    <name type="scientific">Pinctada imbricata</name>
    <name type="common">Atlantic pearl-oyster</name>
    <name type="synonym">Pinctada martensii</name>
    <dbReference type="NCBI Taxonomy" id="66713"/>
    <lineage>
        <taxon>Eukaryota</taxon>
        <taxon>Metazoa</taxon>
        <taxon>Spiralia</taxon>
        <taxon>Lophotrochozoa</taxon>
        <taxon>Mollusca</taxon>
        <taxon>Bivalvia</taxon>
        <taxon>Autobranchia</taxon>
        <taxon>Pteriomorphia</taxon>
        <taxon>Pterioida</taxon>
        <taxon>Pterioidea</taxon>
        <taxon>Pteriidae</taxon>
        <taxon>Pinctada</taxon>
    </lineage>
</organism>
<dbReference type="InterPro" id="IPR001666">
    <property type="entry name" value="PI_transfer"/>
</dbReference>
<reference evidence="3" key="1">
    <citation type="submission" date="2019-08" db="EMBL/GenBank/DDBJ databases">
        <title>The improved chromosome-level genome for the pearl oyster Pinctada fucata martensii using PacBio sequencing and Hi-C.</title>
        <authorList>
            <person name="Zheng Z."/>
        </authorList>
    </citation>
    <scope>NUCLEOTIDE SEQUENCE</scope>
    <source>
        <strain evidence="3">ZZ-2019</strain>
        <tissue evidence="3">Adductor muscle</tissue>
    </source>
</reference>
<feature type="region of interest" description="Disordered" evidence="1">
    <location>
        <begin position="203"/>
        <end position="228"/>
    </location>
</feature>
<dbReference type="Proteomes" id="UP001186944">
    <property type="component" value="Unassembled WGS sequence"/>
</dbReference>
<dbReference type="GO" id="GO:0031210">
    <property type="term" value="F:phosphatidylcholine binding"/>
    <property type="evidence" value="ECO:0007669"/>
    <property type="project" value="TreeGrafter"/>
</dbReference>
<evidence type="ECO:0000256" key="1">
    <source>
        <dbReference type="SAM" id="MobiDB-lite"/>
    </source>
</evidence>
<evidence type="ECO:0000313" key="4">
    <source>
        <dbReference type="Proteomes" id="UP001186944"/>
    </source>
</evidence>
<accession>A0AA88XPF5</accession>
<dbReference type="PANTHER" id="PTHR10658">
    <property type="entry name" value="PHOSPHATIDYLINOSITOL TRANSFER PROTEIN"/>
    <property type="match status" value="1"/>
</dbReference>
<evidence type="ECO:0000259" key="2">
    <source>
        <dbReference type="Pfam" id="PF02121"/>
    </source>
</evidence>
<dbReference type="EMBL" id="VSWD01000013">
    <property type="protein sequence ID" value="KAK3085035.1"/>
    <property type="molecule type" value="Genomic_DNA"/>
</dbReference>